<keyword evidence="1" id="KW-0812">Transmembrane</keyword>
<dbReference type="Proteomes" id="UP001596496">
    <property type="component" value="Unassembled WGS sequence"/>
</dbReference>
<organism evidence="2 3">
    <name type="scientific">Sphaerisporangium rhizosphaerae</name>
    <dbReference type="NCBI Taxonomy" id="2269375"/>
    <lineage>
        <taxon>Bacteria</taxon>
        <taxon>Bacillati</taxon>
        <taxon>Actinomycetota</taxon>
        <taxon>Actinomycetes</taxon>
        <taxon>Streptosporangiales</taxon>
        <taxon>Streptosporangiaceae</taxon>
        <taxon>Sphaerisporangium</taxon>
    </lineage>
</organism>
<keyword evidence="1" id="KW-1133">Transmembrane helix</keyword>
<name>A0ABW2NXE8_9ACTN</name>
<gene>
    <name evidence="2" type="ORF">ACFQSB_04375</name>
</gene>
<comment type="caution">
    <text evidence="2">The sequence shown here is derived from an EMBL/GenBank/DDBJ whole genome shotgun (WGS) entry which is preliminary data.</text>
</comment>
<feature type="transmembrane region" description="Helical" evidence="1">
    <location>
        <begin position="154"/>
        <end position="176"/>
    </location>
</feature>
<evidence type="ECO:0000313" key="2">
    <source>
        <dbReference type="EMBL" id="MFC7381432.1"/>
    </source>
</evidence>
<dbReference type="RefSeq" id="WP_380824350.1">
    <property type="nucleotide sequence ID" value="NZ_JBHTCG010000002.1"/>
</dbReference>
<accession>A0ABW2NXE8</accession>
<protein>
    <recommendedName>
        <fullName evidence="4">DUF2269 domain-containing protein</fullName>
    </recommendedName>
</protein>
<keyword evidence="1" id="KW-0472">Membrane</keyword>
<feature type="transmembrane region" description="Helical" evidence="1">
    <location>
        <begin position="43"/>
        <end position="67"/>
    </location>
</feature>
<keyword evidence="3" id="KW-1185">Reference proteome</keyword>
<reference evidence="3" key="1">
    <citation type="journal article" date="2019" name="Int. J. Syst. Evol. Microbiol.">
        <title>The Global Catalogue of Microorganisms (GCM) 10K type strain sequencing project: providing services to taxonomists for standard genome sequencing and annotation.</title>
        <authorList>
            <consortium name="The Broad Institute Genomics Platform"/>
            <consortium name="The Broad Institute Genome Sequencing Center for Infectious Disease"/>
            <person name="Wu L."/>
            <person name="Ma J."/>
        </authorList>
    </citation>
    <scope>NUCLEOTIDE SEQUENCE [LARGE SCALE GENOMIC DNA]</scope>
    <source>
        <strain evidence="3">CECT 7649</strain>
    </source>
</reference>
<sequence>MDPGRVAHDKKRPPHVRLMVAGGKPRTLRAALRTPPWRKALRAIHVITSVGLLGADAAALTLAIAGWRGAAPMTIYPAAHLIGSAVILPLASLSLVLGLALGLLTPWGVLRHWWVLGKLVLDTAGTVLAVFVLVPTLDAAAATALAGHAPADAFGLVENSGGATCVLVVITLLSVYKPLGRTPWSRPRPGR</sequence>
<dbReference type="EMBL" id="JBHTCG010000002">
    <property type="protein sequence ID" value="MFC7381432.1"/>
    <property type="molecule type" value="Genomic_DNA"/>
</dbReference>
<feature type="transmembrane region" description="Helical" evidence="1">
    <location>
        <begin position="79"/>
        <end position="101"/>
    </location>
</feature>
<feature type="transmembrane region" description="Helical" evidence="1">
    <location>
        <begin position="113"/>
        <end position="134"/>
    </location>
</feature>
<evidence type="ECO:0000313" key="3">
    <source>
        <dbReference type="Proteomes" id="UP001596496"/>
    </source>
</evidence>
<evidence type="ECO:0008006" key="4">
    <source>
        <dbReference type="Google" id="ProtNLM"/>
    </source>
</evidence>
<proteinExistence type="predicted"/>
<evidence type="ECO:0000256" key="1">
    <source>
        <dbReference type="SAM" id="Phobius"/>
    </source>
</evidence>